<organism evidence="1 2">
    <name type="scientific">Pristionchus fissidentatus</name>
    <dbReference type="NCBI Taxonomy" id="1538716"/>
    <lineage>
        <taxon>Eukaryota</taxon>
        <taxon>Metazoa</taxon>
        <taxon>Ecdysozoa</taxon>
        <taxon>Nematoda</taxon>
        <taxon>Chromadorea</taxon>
        <taxon>Rhabditida</taxon>
        <taxon>Rhabditina</taxon>
        <taxon>Diplogasteromorpha</taxon>
        <taxon>Diplogasteroidea</taxon>
        <taxon>Neodiplogasteridae</taxon>
        <taxon>Pristionchus</taxon>
    </lineage>
</organism>
<reference evidence="1" key="1">
    <citation type="submission" date="2023-10" db="EMBL/GenBank/DDBJ databases">
        <title>Genome assembly of Pristionchus species.</title>
        <authorList>
            <person name="Yoshida K."/>
            <person name="Sommer R.J."/>
        </authorList>
    </citation>
    <scope>NUCLEOTIDE SEQUENCE</scope>
    <source>
        <strain evidence="1">RS5133</strain>
    </source>
</reference>
<name>A0AAV5WFF5_9BILA</name>
<gene>
    <name evidence="1" type="ORF">PFISCL1PPCAC_20647</name>
</gene>
<dbReference type="EMBL" id="BTSY01000005">
    <property type="protein sequence ID" value="GMT29350.1"/>
    <property type="molecule type" value="Genomic_DNA"/>
</dbReference>
<accession>A0AAV5WFF5</accession>
<evidence type="ECO:0000313" key="1">
    <source>
        <dbReference type="EMBL" id="GMT29350.1"/>
    </source>
</evidence>
<sequence length="74" mass="8002">QTSKLRSIDVLSPSCSCPYLLCGAIVDSGRTHLCLTFAFSSLPDLPARGIQLSGPRLPQRVPYHRHIGVDGRLG</sequence>
<dbReference type="AlphaFoldDB" id="A0AAV5WFF5"/>
<protein>
    <submittedName>
        <fullName evidence="1">Uncharacterized protein</fullName>
    </submittedName>
</protein>
<feature type="non-terminal residue" evidence="1">
    <location>
        <position position="74"/>
    </location>
</feature>
<proteinExistence type="predicted"/>
<feature type="non-terminal residue" evidence="1">
    <location>
        <position position="1"/>
    </location>
</feature>
<comment type="caution">
    <text evidence="1">The sequence shown here is derived from an EMBL/GenBank/DDBJ whole genome shotgun (WGS) entry which is preliminary data.</text>
</comment>
<keyword evidence="2" id="KW-1185">Reference proteome</keyword>
<dbReference type="Proteomes" id="UP001432322">
    <property type="component" value="Unassembled WGS sequence"/>
</dbReference>
<evidence type="ECO:0000313" key="2">
    <source>
        <dbReference type="Proteomes" id="UP001432322"/>
    </source>
</evidence>